<protein>
    <submittedName>
        <fullName evidence="1">Uncharacterized protein</fullName>
    </submittedName>
</protein>
<gene>
    <name evidence="1" type="ORF">MM171A00865_0008</name>
</gene>
<dbReference type="EMBL" id="MT143669">
    <property type="protein sequence ID" value="QJA99818.1"/>
    <property type="molecule type" value="Genomic_DNA"/>
</dbReference>
<organism evidence="1">
    <name type="scientific">viral metagenome</name>
    <dbReference type="NCBI Taxonomy" id="1070528"/>
    <lineage>
        <taxon>unclassified sequences</taxon>
        <taxon>metagenomes</taxon>
        <taxon>organismal metagenomes</taxon>
    </lineage>
</organism>
<dbReference type="AlphaFoldDB" id="A0A6M3M4W0"/>
<accession>A0A6M3M4W0</accession>
<proteinExistence type="predicted"/>
<name>A0A6M3M4W0_9ZZZZ</name>
<evidence type="ECO:0000313" key="1">
    <source>
        <dbReference type="EMBL" id="QJA99818.1"/>
    </source>
</evidence>
<sequence length="81" mass="9566">MLRYKLYENKEAKAKVNSEKLSDRVTNVTRSILERSLNNPMFLLTMAAHEISPEDIKLKVKYILNYLDETMPFEEKKEDEA</sequence>
<reference evidence="1" key="1">
    <citation type="submission" date="2020-03" db="EMBL/GenBank/DDBJ databases">
        <title>The deep terrestrial virosphere.</title>
        <authorList>
            <person name="Holmfeldt K."/>
            <person name="Nilsson E."/>
            <person name="Simone D."/>
            <person name="Lopez-Fernandez M."/>
            <person name="Wu X."/>
            <person name="de Brujin I."/>
            <person name="Lundin D."/>
            <person name="Andersson A."/>
            <person name="Bertilsson S."/>
            <person name="Dopson M."/>
        </authorList>
    </citation>
    <scope>NUCLEOTIDE SEQUENCE</scope>
    <source>
        <strain evidence="1">MM171A00865</strain>
    </source>
</reference>